<dbReference type="InterPro" id="IPR013538">
    <property type="entry name" value="ASHA1/2-like_C"/>
</dbReference>
<comment type="similarity">
    <text evidence="1">Belongs to the AHA1 family.</text>
</comment>
<dbReference type="Pfam" id="PF08327">
    <property type="entry name" value="AHSA1"/>
    <property type="match status" value="1"/>
</dbReference>
<evidence type="ECO:0000256" key="1">
    <source>
        <dbReference type="ARBA" id="ARBA00006817"/>
    </source>
</evidence>
<organism evidence="3 4">
    <name type="scientific">Ideonella aquatica</name>
    <dbReference type="NCBI Taxonomy" id="2824119"/>
    <lineage>
        <taxon>Bacteria</taxon>
        <taxon>Pseudomonadati</taxon>
        <taxon>Pseudomonadota</taxon>
        <taxon>Betaproteobacteria</taxon>
        <taxon>Burkholderiales</taxon>
        <taxon>Sphaerotilaceae</taxon>
        <taxon>Ideonella</taxon>
    </lineage>
</organism>
<evidence type="ECO:0000313" key="3">
    <source>
        <dbReference type="EMBL" id="MBQ0961961.1"/>
    </source>
</evidence>
<dbReference type="EMBL" id="JAGQDE010000047">
    <property type="protein sequence ID" value="MBQ0961961.1"/>
    <property type="molecule type" value="Genomic_DNA"/>
</dbReference>
<dbReference type="Proteomes" id="UP000678374">
    <property type="component" value="Unassembled WGS sequence"/>
</dbReference>
<dbReference type="AlphaFoldDB" id="A0A941BIH0"/>
<sequence length="150" mass="16939">MTPGTDDRSDARSRLMAASPAQVFAAMRDPARVARWWGPAGFRNTIHTYEFVPGGRWLMTMHGPDGSDYPNESRFTRLVPDQLFEIEHLGGHHFMLTLELMVHAQGTQLAWRQTFDTPEHYRALAEFVAVANEQNLDRLATEVARGTDAV</sequence>
<accession>A0A941BIH0</accession>
<keyword evidence="4" id="KW-1185">Reference proteome</keyword>
<evidence type="ECO:0000313" key="4">
    <source>
        <dbReference type="Proteomes" id="UP000678374"/>
    </source>
</evidence>
<dbReference type="SUPFAM" id="SSF55961">
    <property type="entry name" value="Bet v1-like"/>
    <property type="match status" value="1"/>
</dbReference>
<proteinExistence type="inferred from homology"/>
<name>A0A941BIH0_9BURK</name>
<comment type="caution">
    <text evidence="3">The sequence shown here is derived from an EMBL/GenBank/DDBJ whole genome shotgun (WGS) entry which is preliminary data.</text>
</comment>
<dbReference type="Gene3D" id="3.30.530.20">
    <property type="match status" value="1"/>
</dbReference>
<dbReference type="InterPro" id="IPR023393">
    <property type="entry name" value="START-like_dom_sf"/>
</dbReference>
<reference evidence="3" key="1">
    <citation type="submission" date="2021-04" db="EMBL/GenBank/DDBJ databases">
        <title>The genome sequence of Ideonella sp. 4Y11.</title>
        <authorList>
            <person name="Liu Y."/>
        </authorList>
    </citation>
    <scope>NUCLEOTIDE SEQUENCE</scope>
    <source>
        <strain evidence="3">4Y11</strain>
    </source>
</reference>
<protein>
    <submittedName>
        <fullName evidence="3">SRPBCC domain-containing protein</fullName>
    </submittedName>
</protein>
<gene>
    <name evidence="3" type="ORF">KAK06_23690</name>
</gene>
<evidence type="ECO:0000259" key="2">
    <source>
        <dbReference type="Pfam" id="PF08327"/>
    </source>
</evidence>
<feature type="domain" description="Activator of Hsp90 ATPase homologue 1/2-like C-terminal" evidence="2">
    <location>
        <begin position="18"/>
        <end position="142"/>
    </location>
</feature>